<proteinExistence type="predicted"/>
<accession>A0A382UH71</accession>
<protein>
    <submittedName>
        <fullName evidence="1">Uncharacterized protein</fullName>
    </submittedName>
</protein>
<organism evidence="1">
    <name type="scientific">marine metagenome</name>
    <dbReference type="NCBI Taxonomy" id="408172"/>
    <lineage>
        <taxon>unclassified sequences</taxon>
        <taxon>metagenomes</taxon>
        <taxon>ecological metagenomes</taxon>
    </lineage>
</organism>
<name>A0A382UH71_9ZZZZ</name>
<sequence length="44" mass="4794">MPYKLFGPLGNSHLVGIGPTSLGTLTYQSKAHIIHYIPLDLSEI</sequence>
<reference evidence="1" key="1">
    <citation type="submission" date="2018-05" db="EMBL/GenBank/DDBJ databases">
        <authorList>
            <person name="Lanie J.A."/>
            <person name="Ng W.-L."/>
            <person name="Kazmierczak K.M."/>
            <person name="Andrzejewski T.M."/>
            <person name="Davidsen T.M."/>
            <person name="Wayne K.J."/>
            <person name="Tettelin H."/>
            <person name="Glass J.I."/>
            <person name="Rusch D."/>
            <person name="Podicherti R."/>
            <person name="Tsui H.-C.T."/>
            <person name="Winkler M.E."/>
        </authorList>
    </citation>
    <scope>NUCLEOTIDE SEQUENCE</scope>
</reference>
<dbReference type="AlphaFoldDB" id="A0A382UH71"/>
<evidence type="ECO:0000313" key="1">
    <source>
        <dbReference type="EMBL" id="SVD33570.1"/>
    </source>
</evidence>
<gene>
    <name evidence="1" type="ORF">METZ01_LOCUS386424</name>
</gene>
<dbReference type="EMBL" id="UINC01144206">
    <property type="protein sequence ID" value="SVD33570.1"/>
    <property type="molecule type" value="Genomic_DNA"/>
</dbReference>